<dbReference type="GeneID" id="31360908"/>
<evidence type="ECO:0000256" key="1">
    <source>
        <dbReference type="SAM" id="Phobius"/>
    </source>
</evidence>
<evidence type="ECO:0000313" key="3">
    <source>
        <dbReference type="Proteomes" id="UP000001396"/>
    </source>
</evidence>
<dbReference type="Proteomes" id="UP000001396">
    <property type="component" value="Unassembled WGS sequence"/>
</dbReference>
<keyword evidence="3" id="KW-1185">Reference proteome</keyword>
<comment type="caution">
    <text evidence="2">The sequence shown here is derived from an EMBL/GenBank/DDBJ whole genome shotgun (WGS) entry which is preliminary data.</text>
</comment>
<protein>
    <submittedName>
        <fullName evidence="2">Uncharacterized protein</fullName>
    </submittedName>
</protein>
<dbReference type="RefSeq" id="XP_020433553.1">
    <property type="nucleotide sequence ID" value="XM_020576304.1"/>
</dbReference>
<dbReference type="FunCoup" id="D3BA48">
    <property type="interactions" value="169"/>
</dbReference>
<sequence>MGLFNLVKKLDAENLILVANITVVSLIGTGMFVRNLRVMNKENHFEDVDHMHLPLEKCRNIKHPSFMYKDSREIMKHQ</sequence>
<name>D3BA48_HETP5</name>
<dbReference type="EMBL" id="ADBJ01000025">
    <property type="protein sequence ID" value="EFA81435.1"/>
    <property type="molecule type" value="Genomic_DNA"/>
</dbReference>
<evidence type="ECO:0000313" key="2">
    <source>
        <dbReference type="EMBL" id="EFA81435.1"/>
    </source>
</evidence>
<accession>D3BA48</accession>
<dbReference type="AlphaFoldDB" id="D3BA48"/>
<keyword evidence="1" id="KW-0812">Transmembrane</keyword>
<dbReference type="InParanoid" id="D3BA48"/>
<reference evidence="2 3" key="1">
    <citation type="journal article" date="2011" name="Genome Res.">
        <title>Phylogeny-wide analysis of social amoeba genomes highlights ancient origins for complex intercellular communication.</title>
        <authorList>
            <person name="Heidel A.J."/>
            <person name="Lawal H.M."/>
            <person name="Felder M."/>
            <person name="Schilde C."/>
            <person name="Helps N.R."/>
            <person name="Tunggal B."/>
            <person name="Rivero F."/>
            <person name="John U."/>
            <person name="Schleicher M."/>
            <person name="Eichinger L."/>
            <person name="Platzer M."/>
            <person name="Noegel A.A."/>
            <person name="Schaap P."/>
            <person name="Gloeckner G."/>
        </authorList>
    </citation>
    <scope>NUCLEOTIDE SEQUENCE [LARGE SCALE GENOMIC DNA]</scope>
    <source>
        <strain evidence="3">ATCC 26659 / Pp 5 / PN500</strain>
    </source>
</reference>
<feature type="transmembrane region" description="Helical" evidence="1">
    <location>
        <begin position="15"/>
        <end position="33"/>
    </location>
</feature>
<gene>
    <name evidence="2" type="ORF">PPL_05423</name>
</gene>
<proteinExistence type="predicted"/>
<keyword evidence="1" id="KW-0472">Membrane</keyword>
<keyword evidence="1" id="KW-1133">Transmembrane helix</keyword>
<organism evidence="2 3">
    <name type="scientific">Heterostelium pallidum (strain ATCC 26659 / Pp 5 / PN500)</name>
    <name type="common">Cellular slime mold</name>
    <name type="synonym">Polysphondylium pallidum</name>
    <dbReference type="NCBI Taxonomy" id="670386"/>
    <lineage>
        <taxon>Eukaryota</taxon>
        <taxon>Amoebozoa</taxon>
        <taxon>Evosea</taxon>
        <taxon>Eumycetozoa</taxon>
        <taxon>Dictyostelia</taxon>
        <taxon>Acytosteliales</taxon>
        <taxon>Acytosteliaceae</taxon>
        <taxon>Heterostelium</taxon>
    </lineage>
</organism>